<sequence>MIIKESILRAMGAEVDTYNVSEIIFSEGDVPGYYYQIIDGEVKLNNYSEEGKEILQNILEKGQSIGESLLFMDKKYPVNAIATRLCSIIKLSKPKFFRLLEKYPDVWIDINKFISESLYFKQVMTMNLCSKSPASKLKILMDYLKNSHEVEEKFCYQIPLTRQQMANLTGLCVETTIRTLKTMEKKKILRIKNRKILY</sequence>
<protein>
    <submittedName>
        <fullName evidence="5">cAMP-binding domain of CRP or a regulatory subunit of cAMP-dependent protein kinases</fullName>
    </submittedName>
</protein>
<evidence type="ECO:0000313" key="5">
    <source>
        <dbReference type="EMBL" id="SHJ97873.1"/>
    </source>
</evidence>
<dbReference type="InterPro" id="IPR036390">
    <property type="entry name" value="WH_DNA-bd_sf"/>
</dbReference>
<dbReference type="SUPFAM" id="SSF51206">
    <property type="entry name" value="cAMP-binding domain-like"/>
    <property type="match status" value="1"/>
</dbReference>
<dbReference type="Pfam" id="PF13545">
    <property type="entry name" value="HTH_Crp_2"/>
    <property type="match status" value="1"/>
</dbReference>
<evidence type="ECO:0000313" key="6">
    <source>
        <dbReference type="Proteomes" id="UP000184498"/>
    </source>
</evidence>
<dbReference type="GO" id="GO:0016301">
    <property type="term" value="F:kinase activity"/>
    <property type="evidence" value="ECO:0007669"/>
    <property type="project" value="UniProtKB-KW"/>
</dbReference>
<dbReference type="Pfam" id="PF00027">
    <property type="entry name" value="cNMP_binding"/>
    <property type="match status" value="1"/>
</dbReference>
<keyword evidence="1" id="KW-0805">Transcription regulation</keyword>
<dbReference type="SMART" id="SM00100">
    <property type="entry name" value="cNMP"/>
    <property type="match status" value="1"/>
</dbReference>
<name>A0A1M6NQ79_9FLAO</name>
<keyword evidence="3" id="KW-0804">Transcription</keyword>
<organism evidence="5 6">
    <name type="scientific">Epilithonimonas mollis</name>
    <dbReference type="NCBI Taxonomy" id="216903"/>
    <lineage>
        <taxon>Bacteria</taxon>
        <taxon>Pseudomonadati</taxon>
        <taxon>Bacteroidota</taxon>
        <taxon>Flavobacteriia</taxon>
        <taxon>Flavobacteriales</taxon>
        <taxon>Weeksellaceae</taxon>
        <taxon>Chryseobacterium group</taxon>
        <taxon>Epilithonimonas</taxon>
    </lineage>
</organism>
<gene>
    <name evidence="5" type="ORF">SAMN05444371_0568</name>
</gene>
<dbReference type="InterPro" id="IPR036388">
    <property type="entry name" value="WH-like_DNA-bd_sf"/>
</dbReference>
<dbReference type="PRINTS" id="PR00034">
    <property type="entry name" value="HTHCRP"/>
</dbReference>
<evidence type="ECO:0000256" key="1">
    <source>
        <dbReference type="ARBA" id="ARBA00023015"/>
    </source>
</evidence>
<dbReference type="AlphaFoldDB" id="A0A1M6NQ79"/>
<dbReference type="PANTHER" id="PTHR24567">
    <property type="entry name" value="CRP FAMILY TRANSCRIPTIONAL REGULATORY PROTEIN"/>
    <property type="match status" value="1"/>
</dbReference>
<keyword evidence="2" id="KW-0238">DNA-binding</keyword>
<dbReference type="PANTHER" id="PTHR24567:SF28">
    <property type="entry name" value="LISTERIOLYSIN REGULATORY PROTEIN"/>
    <property type="match status" value="1"/>
</dbReference>
<dbReference type="SUPFAM" id="SSF46785">
    <property type="entry name" value="Winged helix' DNA-binding domain"/>
    <property type="match status" value="1"/>
</dbReference>
<dbReference type="InterPro" id="IPR018490">
    <property type="entry name" value="cNMP-bd_dom_sf"/>
</dbReference>
<dbReference type="Gene3D" id="1.10.10.10">
    <property type="entry name" value="Winged helix-like DNA-binding domain superfamily/Winged helix DNA-binding domain"/>
    <property type="match status" value="1"/>
</dbReference>
<dbReference type="InterPro" id="IPR000595">
    <property type="entry name" value="cNMP-bd_dom"/>
</dbReference>
<dbReference type="EMBL" id="FRAM01000001">
    <property type="protein sequence ID" value="SHJ97873.1"/>
    <property type="molecule type" value="Genomic_DNA"/>
</dbReference>
<dbReference type="Gene3D" id="2.60.120.10">
    <property type="entry name" value="Jelly Rolls"/>
    <property type="match status" value="1"/>
</dbReference>
<dbReference type="STRING" id="216903.SAMN05444371_0568"/>
<dbReference type="RefSeq" id="WP_084081237.1">
    <property type="nucleotide sequence ID" value="NZ_FRAM01000001.1"/>
</dbReference>
<dbReference type="GO" id="GO:0003677">
    <property type="term" value="F:DNA binding"/>
    <property type="evidence" value="ECO:0007669"/>
    <property type="project" value="UniProtKB-KW"/>
</dbReference>
<keyword evidence="5" id="KW-0418">Kinase</keyword>
<dbReference type="OrthoDB" id="667966at2"/>
<evidence type="ECO:0000256" key="2">
    <source>
        <dbReference type="ARBA" id="ARBA00023125"/>
    </source>
</evidence>
<accession>A0A1M6NQ79</accession>
<dbReference type="Proteomes" id="UP000184498">
    <property type="component" value="Unassembled WGS sequence"/>
</dbReference>
<dbReference type="CDD" id="cd00038">
    <property type="entry name" value="CAP_ED"/>
    <property type="match status" value="1"/>
</dbReference>
<dbReference type="InterPro" id="IPR012318">
    <property type="entry name" value="HTH_CRP"/>
</dbReference>
<dbReference type="GO" id="GO:0003700">
    <property type="term" value="F:DNA-binding transcription factor activity"/>
    <property type="evidence" value="ECO:0007669"/>
    <property type="project" value="TreeGrafter"/>
</dbReference>
<dbReference type="InterPro" id="IPR014710">
    <property type="entry name" value="RmlC-like_jellyroll"/>
</dbReference>
<feature type="domain" description="Cyclic nucleotide-binding" evidence="4">
    <location>
        <begin position="18"/>
        <end position="100"/>
    </location>
</feature>
<keyword evidence="6" id="KW-1185">Reference proteome</keyword>
<keyword evidence="5" id="KW-0808">Transferase</keyword>
<dbReference type="InterPro" id="IPR050397">
    <property type="entry name" value="Env_Response_Regulators"/>
</dbReference>
<dbReference type="GO" id="GO:0005829">
    <property type="term" value="C:cytosol"/>
    <property type="evidence" value="ECO:0007669"/>
    <property type="project" value="TreeGrafter"/>
</dbReference>
<evidence type="ECO:0000256" key="3">
    <source>
        <dbReference type="ARBA" id="ARBA00023163"/>
    </source>
</evidence>
<dbReference type="PROSITE" id="PS50042">
    <property type="entry name" value="CNMP_BINDING_3"/>
    <property type="match status" value="1"/>
</dbReference>
<reference evidence="6" key="1">
    <citation type="submission" date="2016-11" db="EMBL/GenBank/DDBJ databases">
        <authorList>
            <person name="Varghese N."/>
            <person name="Submissions S."/>
        </authorList>
    </citation>
    <scope>NUCLEOTIDE SEQUENCE [LARGE SCALE GENOMIC DNA]</scope>
    <source>
        <strain evidence="6">DSM 18016</strain>
    </source>
</reference>
<evidence type="ECO:0000259" key="4">
    <source>
        <dbReference type="PROSITE" id="PS50042"/>
    </source>
</evidence>
<proteinExistence type="predicted"/>